<dbReference type="Gene3D" id="1.20.5.1930">
    <property type="match status" value="1"/>
</dbReference>
<sequence length="395" mass="40827">MHEIGWRSLLADALLALGVAAAGAAGSWTTAGDTGGHGLVPHTAVEVACGAALVLRRSRPAPLTLGVAAASLAGGVPLALPFAVYALASRVRDPRLLWGVAALTVLATGWVAARSDPSWATAPPGPGAGWAVTDSGQDGSPFQHLAAAGSMVAAPLLLGLYVRARRDLAEREGGARVERARTEERARLAREMHDVVTHRVSLMVLQAGTLRLRAQAERIPPEEVASIAEQIRQTGSQALDELRAVVGVMRSGDALERVPLAPPPALPDLRTLVEENRAAGVEVDLVETGEPVETPPPVGRTAYRIVQEALTNARKHAPGAPVAVEVDSGPERIRLRVANGPAPAAARHDPLPGGGAGLLGLRERVALVGGTLRTLPTPSGGYEVRAELPVHGGAP</sequence>
<dbReference type="Gene3D" id="3.30.565.10">
    <property type="entry name" value="Histidine kinase-like ATPase, C-terminal domain"/>
    <property type="match status" value="1"/>
</dbReference>
<keyword evidence="4" id="KW-0808">Transferase</keyword>
<keyword evidence="6 13" id="KW-0418">Kinase</keyword>
<accession>A0ABP6NGT8</accession>
<keyword evidence="5" id="KW-0547">Nucleotide-binding</keyword>
<dbReference type="InterPro" id="IPR011712">
    <property type="entry name" value="Sig_transdc_His_kin_sub3_dim/P"/>
</dbReference>
<evidence type="ECO:0000256" key="7">
    <source>
        <dbReference type="ARBA" id="ARBA00022840"/>
    </source>
</evidence>
<dbReference type="Proteomes" id="UP001500320">
    <property type="component" value="Unassembled WGS sequence"/>
</dbReference>
<keyword evidence="10" id="KW-0732">Signal</keyword>
<dbReference type="RefSeq" id="WP_344862411.1">
    <property type="nucleotide sequence ID" value="NZ_BAAAUT010000036.1"/>
</dbReference>
<feature type="transmembrane region" description="Helical" evidence="9">
    <location>
        <begin position="95"/>
        <end position="113"/>
    </location>
</feature>
<evidence type="ECO:0000256" key="1">
    <source>
        <dbReference type="ARBA" id="ARBA00000085"/>
    </source>
</evidence>
<protein>
    <recommendedName>
        <fullName evidence="2">histidine kinase</fullName>
        <ecNumber evidence="2">2.7.13.3</ecNumber>
    </recommendedName>
</protein>
<evidence type="ECO:0000256" key="4">
    <source>
        <dbReference type="ARBA" id="ARBA00022679"/>
    </source>
</evidence>
<keyword evidence="3" id="KW-0597">Phosphoprotein</keyword>
<feature type="signal peptide" evidence="10">
    <location>
        <begin position="1"/>
        <end position="24"/>
    </location>
</feature>
<gene>
    <name evidence="13" type="ORF">GCM10010466_43710</name>
</gene>
<feature type="domain" description="Signal transduction histidine kinase subgroup 3 dimerisation and phosphoacceptor" evidence="12">
    <location>
        <begin position="184"/>
        <end position="252"/>
    </location>
</feature>
<evidence type="ECO:0000256" key="5">
    <source>
        <dbReference type="ARBA" id="ARBA00022741"/>
    </source>
</evidence>
<dbReference type="PANTHER" id="PTHR24421:SF10">
    <property type="entry name" value="NITRATE_NITRITE SENSOR PROTEIN NARQ"/>
    <property type="match status" value="1"/>
</dbReference>
<dbReference type="InterPro" id="IPR050482">
    <property type="entry name" value="Sensor_HK_TwoCompSys"/>
</dbReference>
<dbReference type="PANTHER" id="PTHR24421">
    <property type="entry name" value="NITRATE/NITRITE SENSOR PROTEIN NARX-RELATED"/>
    <property type="match status" value="1"/>
</dbReference>
<dbReference type="EC" id="2.7.13.3" evidence="2"/>
<feature type="chain" id="PRO_5046224350" description="histidine kinase" evidence="10">
    <location>
        <begin position="25"/>
        <end position="395"/>
    </location>
</feature>
<evidence type="ECO:0000259" key="12">
    <source>
        <dbReference type="Pfam" id="PF07730"/>
    </source>
</evidence>
<dbReference type="SUPFAM" id="SSF55874">
    <property type="entry name" value="ATPase domain of HSP90 chaperone/DNA topoisomerase II/histidine kinase"/>
    <property type="match status" value="1"/>
</dbReference>
<dbReference type="GO" id="GO:0016301">
    <property type="term" value="F:kinase activity"/>
    <property type="evidence" value="ECO:0007669"/>
    <property type="project" value="UniProtKB-KW"/>
</dbReference>
<evidence type="ECO:0000256" key="9">
    <source>
        <dbReference type="SAM" id="Phobius"/>
    </source>
</evidence>
<evidence type="ECO:0000256" key="3">
    <source>
        <dbReference type="ARBA" id="ARBA00022553"/>
    </source>
</evidence>
<evidence type="ECO:0000256" key="6">
    <source>
        <dbReference type="ARBA" id="ARBA00022777"/>
    </source>
</evidence>
<keyword evidence="9" id="KW-0812">Transmembrane</keyword>
<evidence type="ECO:0000256" key="10">
    <source>
        <dbReference type="SAM" id="SignalP"/>
    </source>
</evidence>
<keyword evidence="9" id="KW-0472">Membrane</keyword>
<keyword evidence="7" id="KW-0067">ATP-binding</keyword>
<evidence type="ECO:0000256" key="2">
    <source>
        <dbReference type="ARBA" id="ARBA00012438"/>
    </source>
</evidence>
<dbReference type="Pfam" id="PF07730">
    <property type="entry name" value="HisKA_3"/>
    <property type="match status" value="1"/>
</dbReference>
<evidence type="ECO:0000313" key="13">
    <source>
        <dbReference type="EMBL" id="GAA3147968.1"/>
    </source>
</evidence>
<keyword evidence="14" id="KW-1185">Reference proteome</keyword>
<feature type="transmembrane region" description="Helical" evidence="9">
    <location>
        <begin position="63"/>
        <end position="88"/>
    </location>
</feature>
<reference evidence="14" key="1">
    <citation type="journal article" date="2019" name="Int. J. Syst. Evol. Microbiol.">
        <title>The Global Catalogue of Microorganisms (GCM) 10K type strain sequencing project: providing services to taxonomists for standard genome sequencing and annotation.</title>
        <authorList>
            <consortium name="The Broad Institute Genomics Platform"/>
            <consortium name="The Broad Institute Genome Sequencing Center for Infectious Disease"/>
            <person name="Wu L."/>
            <person name="Ma J."/>
        </authorList>
    </citation>
    <scope>NUCLEOTIDE SEQUENCE [LARGE SCALE GENOMIC DNA]</scope>
    <source>
        <strain evidence="14">JCM 9373</strain>
    </source>
</reference>
<evidence type="ECO:0000256" key="8">
    <source>
        <dbReference type="ARBA" id="ARBA00023012"/>
    </source>
</evidence>
<feature type="transmembrane region" description="Helical" evidence="9">
    <location>
        <begin position="142"/>
        <end position="162"/>
    </location>
</feature>
<dbReference type="EMBL" id="BAAAUT010000036">
    <property type="protein sequence ID" value="GAA3147968.1"/>
    <property type="molecule type" value="Genomic_DNA"/>
</dbReference>
<organism evidence="13 14">
    <name type="scientific">Planomonospora alba</name>
    <dbReference type="NCBI Taxonomy" id="161354"/>
    <lineage>
        <taxon>Bacteria</taxon>
        <taxon>Bacillati</taxon>
        <taxon>Actinomycetota</taxon>
        <taxon>Actinomycetes</taxon>
        <taxon>Streptosporangiales</taxon>
        <taxon>Streptosporangiaceae</taxon>
        <taxon>Planomonospora</taxon>
    </lineage>
</organism>
<name>A0ABP6NGT8_9ACTN</name>
<keyword evidence="9" id="KW-1133">Transmembrane helix</keyword>
<dbReference type="Pfam" id="PF02518">
    <property type="entry name" value="HATPase_c"/>
    <property type="match status" value="1"/>
</dbReference>
<dbReference type="CDD" id="cd16917">
    <property type="entry name" value="HATPase_UhpB-NarQ-NarX-like"/>
    <property type="match status" value="1"/>
</dbReference>
<dbReference type="InterPro" id="IPR003594">
    <property type="entry name" value="HATPase_dom"/>
</dbReference>
<dbReference type="InterPro" id="IPR036890">
    <property type="entry name" value="HATPase_C_sf"/>
</dbReference>
<comment type="caution">
    <text evidence="13">The sequence shown here is derived from an EMBL/GenBank/DDBJ whole genome shotgun (WGS) entry which is preliminary data.</text>
</comment>
<proteinExistence type="predicted"/>
<evidence type="ECO:0000259" key="11">
    <source>
        <dbReference type="Pfam" id="PF02518"/>
    </source>
</evidence>
<evidence type="ECO:0000313" key="14">
    <source>
        <dbReference type="Proteomes" id="UP001500320"/>
    </source>
</evidence>
<feature type="domain" description="Histidine kinase/HSP90-like ATPase" evidence="11">
    <location>
        <begin position="301"/>
        <end position="390"/>
    </location>
</feature>
<comment type="catalytic activity">
    <reaction evidence="1">
        <text>ATP + protein L-histidine = ADP + protein N-phospho-L-histidine.</text>
        <dbReference type="EC" id="2.7.13.3"/>
    </reaction>
</comment>
<keyword evidence="8" id="KW-0902">Two-component regulatory system</keyword>